<dbReference type="OMA" id="IWFQELG"/>
<keyword evidence="1" id="KW-0472">Membrane</keyword>
<dbReference type="WormBase" id="Bm4427">
    <property type="protein sequence ID" value="BM42344"/>
    <property type="gene ID" value="WBGene00224688"/>
</dbReference>
<evidence type="ECO:0000313" key="3">
    <source>
        <dbReference type="WormBase" id="Bm4427"/>
    </source>
</evidence>
<gene>
    <name evidence="2 3" type="ORF">Bm4427</name>
    <name evidence="2" type="ORF">BM_Bm4427</name>
</gene>
<keyword evidence="1" id="KW-0812">Transmembrane</keyword>
<evidence type="ECO:0000313" key="2">
    <source>
        <dbReference type="EMBL" id="CRZ22350.1"/>
    </source>
</evidence>
<keyword evidence="1" id="KW-1133">Transmembrane helix</keyword>
<organism evidence="2">
    <name type="scientific">Brugia malayi</name>
    <name type="common">Filarial nematode worm</name>
    <dbReference type="NCBI Taxonomy" id="6279"/>
    <lineage>
        <taxon>Eukaryota</taxon>
        <taxon>Metazoa</taxon>
        <taxon>Ecdysozoa</taxon>
        <taxon>Nematoda</taxon>
        <taxon>Chromadorea</taxon>
        <taxon>Rhabditida</taxon>
        <taxon>Spirurina</taxon>
        <taxon>Spiruromorpha</taxon>
        <taxon>Filarioidea</taxon>
        <taxon>Onchocercidae</taxon>
        <taxon>Brugia</taxon>
    </lineage>
</organism>
<dbReference type="EMBL" id="LN856314">
    <property type="protein sequence ID" value="CRZ22350.1"/>
    <property type="molecule type" value="Genomic_DNA"/>
</dbReference>
<reference evidence="2" key="2">
    <citation type="submission" date="2012-12" db="EMBL/GenBank/DDBJ databases">
        <authorList>
            <person name="Gao Y.W."/>
            <person name="Fan S.T."/>
            <person name="Sun H.T."/>
            <person name="Wang Z."/>
            <person name="Gao X.L."/>
            <person name="Li Y.G."/>
            <person name="Wang T.C."/>
            <person name="Zhang K."/>
            <person name="Xu W.W."/>
            <person name="Yu Z.J."/>
            <person name="Xia X.Z."/>
        </authorList>
    </citation>
    <scope>NUCLEOTIDE SEQUENCE</scope>
    <source>
        <strain evidence="2">FR3</strain>
    </source>
</reference>
<reference evidence="2" key="1">
    <citation type="journal article" date="2007" name="Science">
        <title>Draft genome of the filarial nematode parasite Brugia malayi.</title>
        <authorList>
            <person name="Ghedin E."/>
            <person name="Wang S."/>
            <person name="Spiro D."/>
            <person name="Caler E."/>
            <person name="Zhao Q."/>
            <person name="Crabtree J."/>
            <person name="Allen J.E."/>
            <person name="Delcher A.L."/>
            <person name="Guiliano D.B."/>
            <person name="Miranda-Saavedra D."/>
            <person name="Angiuoli S.V."/>
            <person name="Creasy T."/>
            <person name="Amedeo P."/>
            <person name="Haas B."/>
            <person name="El-Sayed N.M."/>
            <person name="Wortman J.R."/>
            <person name="Feldblyum T."/>
            <person name="Tallon L."/>
            <person name="Schatz M."/>
            <person name="Shumway M."/>
            <person name="Koo H."/>
            <person name="Salzberg S.L."/>
            <person name="Schobel S."/>
            <person name="Pertea M."/>
            <person name="Pop M."/>
            <person name="White O."/>
            <person name="Barton G.J."/>
            <person name="Carlow C.K."/>
            <person name="Crawford M.J."/>
            <person name="Daub J."/>
            <person name="Dimmic M.W."/>
            <person name="Estes C.F."/>
            <person name="Foster J.M."/>
            <person name="Ganatra M."/>
            <person name="Gregory W.F."/>
            <person name="Johnson N.M."/>
            <person name="Jin J."/>
            <person name="Komuniecki R."/>
            <person name="Korf I."/>
            <person name="Kumar S."/>
            <person name="Laney S."/>
            <person name="Li B.W."/>
            <person name="Li W."/>
            <person name="Lindblom T.H."/>
            <person name="Lustigman S."/>
            <person name="Ma D."/>
            <person name="Maina C.V."/>
            <person name="Martin D.M."/>
            <person name="McCarter J.P."/>
            <person name="McReynolds L."/>
            <person name="Mitreva M."/>
            <person name="Nutman T.B."/>
            <person name="Parkinson J."/>
            <person name="Peregrin-Alvarez J.M."/>
            <person name="Poole C."/>
            <person name="Ren Q."/>
            <person name="Saunders L."/>
            <person name="Sluder A.E."/>
            <person name="Smith K."/>
            <person name="Stanke M."/>
            <person name="Unnasch T.R."/>
            <person name="Ware J."/>
            <person name="Wei A.D."/>
            <person name="Weil G."/>
            <person name="Williams D.J."/>
            <person name="Zhang Y."/>
            <person name="Williams S.A."/>
            <person name="Fraser-Liggett C."/>
            <person name="Slatko B."/>
            <person name="Blaxter M.L."/>
            <person name="Scott A.L."/>
        </authorList>
    </citation>
    <scope>NUCLEOTIDE SEQUENCE</scope>
    <source>
        <strain evidence="2">FR3</strain>
    </source>
</reference>
<protein>
    <submittedName>
        <fullName evidence="2">Bm4427</fullName>
    </submittedName>
</protein>
<sequence length="134" mass="15552">MYSKRNELPVADFLSSRETYEKYERPRSGTFSPVPISLASVTPVTYLNEYKVVTRTPVPQDEIMEYKVVTRTPVPQDEIMVQMPYEKIISKQNLQPLTKKRIPFGRVVAAAIAIPLFIMFFLFIAIWFQELGFI</sequence>
<feature type="transmembrane region" description="Helical" evidence="1">
    <location>
        <begin position="107"/>
        <end position="128"/>
    </location>
</feature>
<accession>A0A0H5S162</accession>
<name>A0A0H5S162_BRUMA</name>
<evidence type="ECO:0000256" key="1">
    <source>
        <dbReference type="SAM" id="Phobius"/>
    </source>
</evidence>
<proteinExistence type="predicted"/>
<dbReference type="AlphaFoldDB" id="A0A0H5S162"/>